<proteinExistence type="predicted"/>
<dbReference type="Proteomes" id="UP001187682">
    <property type="component" value="Unassembled WGS sequence"/>
</dbReference>
<keyword evidence="2" id="KW-0812">Transmembrane</keyword>
<keyword evidence="2" id="KW-0472">Membrane</keyword>
<evidence type="ECO:0000256" key="2">
    <source>
        <dbReference type="SAM" id="Phobius"/>
    </source>
</evidence>
<protein>
    <submittedName>
        <fullName evidence="3">Uncharacterized protein</fullName>
    </submittedName>
</protein>
<reference evidence="3" key="1">
    <citation type="submission" date="2018-03" db="EMBL/GenBank/DDBJ databases">
        <authorList>
            <person name="Guldener U."/>
        </authorList>
    </citation>
    <scope>NUCLEOTIDE SEQUENCE</scope>
</reference>
<organism evidence="3 4">
    <name type="scientific">Cephalotrichum gorgonifer</name>
    <dbReference type="NCBI Taxonomy" id="2041049"/>
    <lineage>
        <taxon>Eukaryota</taxon>
        <taxon>Fungi</taxon>
        <taxon>Dikarya</taxon>
        <taxon>Ascomycota</taxon>
        <taxon>Pezizomycotina</taxon>
        <taxon>Sordariomycetes</taxon>
        <taxon>Hypocreomycetidae</taxon>
        <taxon>Microascales</taxon>
        <taxon>Microascaceae</taxon>
        <taxon>Cephalotrichum</taxon>
    </lineage>
</organism>
<evidence type="ECO:0000313" key="4">
    <source>
        <dbReference type="Proteomes" id="UP001187682"/>
    </source>
</evidence>
<evidence type="ECO:0000256" key="1">
    <source>
        <dbReference type="SAM" id="MobiDB-lite"/>
    </source>
</evidence>
<comment type="caution">
    <text evidence="3">The sequence shown here is derived from an EMBL/GenBank/DDBJ whole genome shotgun (WGS) entry which is preliminary data.</text>
</comment>
<gene>
    <name evidence="3" type="ORF">DNG_08894</name>
</gene>
<dbReference type="AlphaFoldDB" id="A0AAE8N7I6"/>
<feature type="region of interest" description="Disordered" evidence="1">
    <location>
        <begin position="215"/>
        <end position="235"/>
    </location>
</feature>
<keyword evidence="2" id="KW-1133">Transmembrane helix</keyword>
<accession>A0AAE8N7I6</accession>
<feature type="compositionally biased region" description="Low complexity" evidence="1">
    <location>
        <begin position="155"/>
        <end position="165"/>
    </location>
</feature>
<feature type="region of interest" description="Disordered" evidence="1">
    <location>
        <begin position="153"/>
        <end position="178"/>
    </location>
</feature>
<sequence length="292" mass="31120">MAEAPSTLTVSGTPLTLLPVFSTFWSQPPECSLTYRRGDDKLIALDLIYGMSYSTEARTCFPPEISPFYVQSVVMETFMAFGPTFVCPGASYSLLIAQPLSPAFPSQCITTATSGQVLSFLDLKGGTKTTTSTVDEPEITIYGAPLNGFNIQAATPTPTTDLESTSPPPTESSNANNQGTPLAVSIGASVGVVFGLALVSLGAWILWRRRGLAKARAGPGRRSGDQGGVAQDGTVLGEAMSGYSSTDREHPEEVKRHELEVYERDVELSMNTMSGGVYELPPQGSTKSWCRV</sequence>
<name>A0AAE8N7I6_9PEZI</name>
<keyword evidence="4" id="KW-1185">Reference proteome</keyword>
<evidence type="ECO:0000313" key="3">
    <source>
        <dbReference type="EMBL" id="SPO06205.1"/>
    </source>
</evidence>
<dbReference type="EMBL" id="ONZQ02000015">
    <property type="protein sequence ID" value="SPO06205.1"/>
    <property type="molecule type" value="Genomic_DNA"/>
</dbReference>
<feature type="transmembrane region" description="Helical" evidence="2">
    <location>
        <begin position="182"/>
        <end position="207"/>
    </location>
</feature>